<accession>A0A9P7GWE4</accession>
<dbReference type="InterPro" id="IPR032675">
    <property type="entry name" value="LRR_dom_sf"/>
</dbReference>
<name>A0A9P7GWE4_9AGAR</name>
<organism evidence="2 3">
    <name type="scientific">Sphagnurus paluster</name>
    <dbReference type="NCBI Taxonomy" id="117069"/>
    <lineage>
        <taxon>Eukaryota</taxon>
        <taxon>Fungi</taxon>
        <taxon>Dikarya</taxon>
        <taxon>Basidiomycota</taxon>
        <taxon>Agaricomycotina</taxon>
        <taxon>Agaricomycetes</taxon>
        <taxon>Agaricomycetidae</taxon>
        <taxon>Agaricales</taxon>
        <taxon>Tricholomatineae</taxon>
        <taxon>Lyophyllaceae</taxon>
        <taxon>Sphagnurus</taxon>
    </lineage>
</organism>
<feature type="region of interest" description="Disordered" evidence="1">
    <location>
        <begin position="202"/>
        <end position="224"/>
    </location>
</feature>
<evidence type="ECO:0000313" key="2">
    <source>
        <dbReference type="EMBL" id="KAG5654262.1"/>
    </source>
</evidence>
<feature type="compositionally biased region" description="Polar residues" evidence="1">
    <location>
        <begin position="213"/>
        <end position="222"/>
    </location>
</feature>
<reference evidence="2" key="1">
    <citation type="submission" date="2021-02" db="EMBL/GenBank/DDBJ databases">
        <authorList>
            <person name="Nieuwenhuis M."/>
            <person name="Van De Peppel L.J.J."/>
        </authorList>
    </citation>
    <scope>NUCLEOTIDE SEQUENCE</scope>
    <source>
        <strain evidence="2">D49</strain>
    </source>
</reference>
<dbReference type="Proteomes" id="UP000717328">
    <property type="component" value="Unassembled WGS sequence"/>
</dbReference>
<gene>
    <name evidence="2" type="ORF">H0H81_005505</name>
</gene>
<evidence type="ECO:0000256" key="1">
    <source>
        <dbReference type="SAM" id="MobiDB-lite"/>
    </source>
</evidence>
<protein>
    <submittedName>
        <fullName evidence="2">Uncharacterized protein</fullName>
    </submittedName>
</protein>
<dbReference type="EMBL" id="JABCKI010000014">
    <property type="protein sequence ID" value="KAG5654262.1"/>
    <property type="molecule type" value="Genomic_DNA"/>
</dbReference>
<sequence length="371" mass="42194">MPLPIDVELKVESPDLILPMLSPLISSVERWRSFVITGSREEVYIFSKEPHITIESLDCLNVYIQDGVEEPTKQTFIYSDDEFSMNIWLLDLPRAELLAPLRFTTVTITEDSLSDIRNQPRDILQFLTACPQLEAFHFISWHHNDDPPTADLPVISLPNLHTLQLKNTCIARSILSSLHTPRLMKLYLAHLNVEFTLRGEYHEDGDSDDEAQDFSQSPSSDHATGMGLRKLIARSHPPLTLLDMDFSDMRTKDFKYIFDRLPLLENFRIVASDMSDTVIELLRPYAITGEDSTIHTRLPRLSTLLLYNCQRLSGDAIVGALVARIEHTDNDHPGTSRLQGVTIVNCDGFNSEHGDVLIKHLGDRLRLQDRP</sequence>
<keyword evidence="3" id="KW-1185">Reference proteome</keyword>
<evidence type="ECO:0000313" key="3">
    <source>
        <dbReference type="Proteomes" id="UP000717328"/>
    </source>
</evidence>
<dbReference type="OrthoDB" id="3359674at2759"/>
<dbReference type="AlphaFoldDB" id="A0A9P7GWE4"/>
<proteinExistence type="predicted"/>
<comment type="caution">
    <text evidence="2">The sequence shown here is derived from an EMBL/GenBank/DDBJ whole genome shotgun (WGS) entry which is preliminary data.</text>
</comment>
<dbReference type="Gene3D" id="3.80.10.10">
    <property type="entry name" value="Ribonuclease Inhibitor"/>
    <property type="match status" value="1"/>
</dbReference>
<reference evidence="2" key="2">
    <citation type="submission" date="2021-10" db="EMBL/GenBank/DDBJ databases">
        <title>Phylogenomics reveals ancestral predisposition of the termite-cultivated fungus Termitomyces towards a domesticated lifestyle.</title>
        <authorList>
            <person name="Auxier B."/>
            <person name="Grum-Grzhimaylo A."/>
            <person name="Cardenas M.E."/>
            <person name="Lodge J.D."/>
            <person name="Laessoe T."/>
            <person name="Pedersen O."/>
            <person name="Smith M.E."/>
            <person name="Kuyper T.W."/>
            <person name="Franco-Molano E.A."/>
            <person name="Baroni T.J."/>
            <person name="Aanen D.K."/>
        </authorList>
    </citation>
    <scope>NUCLEOTIDE SEQUENCE</scope>
    <source>
        <strain evidence="2">D49</strain>
    </source>
</reference>
<dbReference type="SUPFAM" id="SSF52047">
    <property type="entry name" value="RNI-like"/>
    <property type="match status" value="1"/>
</dbReference>